<organism evidence="2 3">
    <name type="scientific">Lysinibacillus agricola</name>
    <dbReference type="NCBI Taxonomy" id="2590012"/>
    <lineage>
        <taxon>Bacteria</taxon>
        <taxon>Bacillati</taxon>
        <taxon>Bacillota</taxon>
        <taxon>Bacilli</taxon>
        <taxon>Bacillales</taxon>
        <taxon>Bacillaceae</taxon>
        <taxon>Lysinibacillus</taxon>
    </lineage>
</organism>
<dbReference type="InterPro" id="IPR029021">
    <property type="entry name" value="Prot-tyrosine_phosphatase-like"/>
</dbReference>
<dbReference type="SUPFAM" id="SSF52799">
    <property type="entry name" value="(Phosphotyrosine protein) phosphatases II"/>
    <property type="match status" value="1"/>
</dbReference>
<dbReference type="PANTHER" id="PTHR31126:SF1">
    <property type="entry name" value="TYROSINE SPECIFIC PROTEIN PHOSPHATASES DOMAIN-CONTAINING PROTEIN"/>
    <property type="match status" value="1"/>
</dbReference>
<proteinExistence type="inferred from homology"/>
<sequence>MVQLLETFEEIYNFRDMGGRVTKDGRRVKKGLLFRCGELGHATNADLTRLKDMDIQVIFDYRDDHEASKVVTPTIEGVINIRVPANTNLDHSSTSLEDMLKNPMWTRENALGHFYADMLFENESYKALLACIREQQVPLVHHCAAGKDRTGVGAALIYLLLGVSEEAIIEEYLLTNEATAIKPPIWFTKMKEQMAEYQVIFGKMAGVEAVYMQTVFDRIKEIYPTYEAYFKEEFGIDEVEIARLKDYYLEVI</sequence>
<evidence type="ECO:0000313" key="2">
    <source>
        <dbReference type="EMBL" id="QQP10528.1"/>
    </source>
</evidence>
<dbReference type="Proteomes" id="UP000596049">
    <property type="component" value="Chromosome"/>
</dbReference>
<comment type="similarity">
    <text evidence="1">Belongs to the protein-tyrosine phosphatase family.</text>
</comment>
<reference evidence="2 3" key="1">
    <citation type="submission" date="2020-01" db="EMBL/GenBank/DDBJ databases">
        <authorList>
            <person name="Liu G."/>
            <person name="Liu B."/>
        </authorList>
    </citation>
    <scope>NUCLEOTIDE SEQUENCE [LARGE SCALE GENOMIC DNA]</scope>
    <source>
        <strain evidence="2 3">FJAT-51161</strain>
    </source>
</reference>
<name>A0ABX7AL03_9BACI</name>
<accession>A0ABX7AL03</accession>
<keyword evidence="3" id="KW-1185">Reference proteome</keyword>
<dbReference type="PANTHER" id="PTHR31126">
    <property type="entry name" value="TYROSINE-PROTEIN PHOSPHATASE"/>
    <property type="match status" value="1"/>
</dbReference>
<dbReference type="EMBL" id="CP067341">
    <property type="protein sequence ID" value="QQP10528.1"/>
    <property type="molecule type" value="Genomic_DNA"/>
</dbReference>
<evidence type="ECO:0000313" key="3">
    <source>
        <dbReference type="Proteomes" id="UP000596049"/>
    </source>
</evidence>
<dbReference type="RefSeq" id="WP_053593470.1">
    <property type="nucleotide sequence ID" value="NZ_CP067341.1"/>
</dbReference>
<gene>
    <name evidence="2" type="ORF">FJQ98_14720</name>
</gene>
<dbReference type="InterPro" id="IPR026893">
    <property type="entry name" value="Tyr/Ser_Pase_IphP-type"/>
</dbReference>
<dbReference type="Gene3D" id="3.90.190.10">
    <property type="entry name" value="Protein tyrosine phosphatase superfamily"/>
    <property type="match status" value="1"/>
</dbReference>
<protein>
    <submittedName>
        <fullName evidence="2">Tyrosine-protein phosphatase</fullName>
    </submittedName>
</protein>
<evidence type="ECO:0000256" key="1">
    <source>
        <dbReference type="ARBA" id="ARBA00009580"/>
    </source>
</evidence>
<dbReference type="Pfam" id="PF13350">
    <property type="entry name" value="Y_phosphatase3"/>
    <property type="match status" value="1"/>
</dbReference>